<feature type="compositionally biased region" description="Low complexity" evidence="1">
    <location>
        <begin position="21"/>
        <end position="34"/>
    </location>
</feature>
<feature type="compositionally biased region" description="Basic and acidic residues" evidence="1">
    <location>
        <begin position="35"/>
        <end position="46"/>
    </location>
</feature>
<dbReference type="InterPro" id="IPR036390">
    <property type="entry name" value="WH_DNA-bd_sf"/>
</dbReference>
<accession>A0ABP6L6C8</accession>
<protein>
    <submittedName>
        <fullName evidence="3">MarR family transcriptional regulator</fullName>
    </submittedName>
</protein>
<dbReference type="SMART" id="SM00347">
    <property type="entry name" value="HTH_MARR"/>
    <property type="match status" value="1"/>
</dbReference>
<feature type="region of interest" description="Disordered" evidence="1">
    <location>
        <begin position="1"/>
        <end position="46"/>
    </location>
</feature>
<dbReference type="Pfam" id="PF12802">
    <property type="entry name" value="MarR_2"/>
    <property type="match status" value="1"/>
</dbReference>
<dbReference type="EMBL" id="BAAAWD010000019">
    <property type="protein sequence ID" value="GAA3032725.1"/>
    <property type="molecule type" value="Genomic_DNA"/>
</dbReference>
<gene>
    <name evidence="3" type="ORF">GCM10017559_70030</name>
</gene>
<dbReference type="InterPro" id="IPR000835">
    <property type="entry name" value="HTH_MarR-typ"/>
</dbReference>
<dbReference type="Gene3D" id="1.10.10.10">
    <property type="entry name" value="Winged helix-like DNA-binding domain superfamily/Winged helix DNA-binding domain"/>
    <property type="match status" value="1"/>
</dbReference>
<evidence type="ECO:0000259" key="2">
    <source>
        <dbReference type="PROSITE" id="PS50995"/>
    </source>
</evidence>
<evidence type="ECO:0000313" key="4">
    <source>
        <dbReference type="Proteomes" id="UP001499930"/>
    </source>
</evidence>
<dbReference type="PROSITE" id="PS50995">
    <property type="entry name" value="HTH_MARR_2"/>
    <property type="match status" value="1"/>
</dbReference>
<evidence type="ECO:0000256" key="1">
    <source>
        <dbReference type="SAM" id="MobiDB-lite"/>
    </source>
</evidence>
<dbReference type="PANTHER" id="PTHR33164:SF99">
    <property type="entry name" value="MARR FAMILY REGULATORY PROTEIN"/>
    <property type="match status" value="1"/>
</dbReference>
<dbReference type="SUPFAM" id="SSF46785">
    <property type="entry name" value="Winged helix' DNA-binding domain"/>
    <property type="match status" value="1"/>
</dbReference>
<dbReference type="InterPro" id="IPR036388">
    <property type="entry name" value="WH-like_DNA-bd_sf"/>
</dbReference>
<evidence type="ECO:0000313" key="3">
    <source>
        <dbReference type="EMBL" id="GAA3032725.1"/>
    </source>
</evidence>
<proteinExistence type="predicted"/>
<keyword evidence="4" id="KW-1185">Reference proteome</keyword>
<dbReference type="InterPro" id="IPR039422">
    <property type="entry name" value="MarR/SlyA-like"/>
</dbReference>
<dbReference type="Proteomes" id="UP001499930">
    <property type="component" value="Unassembled WGS sequence"/>
</dbReference>
<reference evidence="4" key="1">
    <citation type="journal article" date="2019" name="Int. J. Syst. Evol. Microbiol.">
        <title>The Global Catalogue of Microorganisms (GCM) 10K type strain sequencing project: providing services to taxonomists for standard genome sequencing and annotation.</title>
        <authorList>
            <consortium name="The Broad Institute Genomics Platform"/>
            <consortium name="The Broad Institute Genome Sequencing Center for Infectious Disease"/>
            <person name="Wu L."/>
            <person name="Ma J."/>
        </authorList>
    </citation>
    <scope>NUCLEOTIDE SEQUENCE [LARGE SCALE GENOMIC DNA]</scope>
    <source>
        <strain evidence="4">JCM 3106</strain>
    </source>
</reference>
<feature type="domain" description="HTH marR-type" evidence="2">
    <location>
        <begin position="55"/>
        <end position="193"/>
    </location>
</feature>
<dbReference type="PANTHER" id="PTHR33164">
    <property type="entry name" value="TRANSCRIPTIONAL REGULATOR, MARR FAMILY"/>
    <property type="match status" value="1"/>
</dbReference>
<name>A0ABP6L6C8_9ACTN</name>
<organism evidence="3 4">
    <name type="scientific">Streptosporangium longisporum</name>
    <dbReference type="NCBI Taxonomy" id="46187"/>
    <lineage>
        <taxon>Bacteria</taxon>
        <taxon>Bacillati</taxon>
        <taxon>Actinomycetota</taxon>
        <taxon>Actinomycetes</taxon>
        <taxon>Streptosporangiales</taxon>
        <taxon>Streptosporangiaceae</taxon>
        <taxon>Streptosporangium</taxon>
    </lineage>
</organism>
<sequence>MTVKQASPGERSGRPGDETTESTGAGEATGATGAVDERGERPVDGEETHWLSPIEQGAWRAHLAAHKLLEHRLDRELQPFGLSLNDYEILVNLSEIADRRMRMSDLAEATIQSRSRLSHQISRMESAGLVARETCADDRRGTFAVLTEHGWATIQKVAPHHVGSVRRHFIDLLTDDQLIELETAYAPVVKHLKGIR</sequence>
<comment type="caution">
    <text evidence="3">The sequence shown here is derived from an EMBL/GenBank/DDBJ whole genome shotgun (WGS) entry which is preliminary data.</text>
</comment>
<dbReference type="RefSeq" id="WP_344904152.1">
    <property type="nucleotide sequence ID" value="NZ_BAAAWD010000019.1"/>
</dbReference>